<evidence type="ECO:0000313" key="1">
    <source>
        <dbReference type="EMBL" id="MBE1559635.1"/>
    </source>
</evidence>
<proteinExistence type="predicted"/>
<protein>
    <submittedName>
        <fullName evidence="1">Uncharacterized protein</fullName>
    </submittedName>
</protein>
<evidence type="ECO:0000313" key="2">
    <source>
        <dbReference type="Proteomes" id="UP000661607"/>
    </source>
</evidence>
<comment type="caution">
    <text evidence="1">The sequence shown here is derived from an EMBL/GenBank/DDBJ whole genome shotgun (WGS) entry which is preliminary data.</text>
</comment>
<keyword evidence="2" id="KW-1185">Reference proteome</keyword>
<accession>A0ABR9KCT8</accession>
<dbReference type="RefSeq" id="WP_264083150.1">
    <property type="nucleotide sequence ID" value="NZ_BAAASY010000005.1"/>
</dbReference>
<reference evidence="1 2" key="1">
    <citation type="submission" date="2020-10" db="EMBL/GenBank/DDBJ databases">
        <title>Sequencing the genomes of 1000 actinobacteria strains.</title>
        <authorList>
            <person name="Klenk H.-P."/>
        </authorList>
    </citation>
    <scope>NUCLEOTIDE SEQUENCE [LARGE SCALE GENOMIC DNA]</scope>
    <source>
        <strain evidence="1 2">DSM 43748</strain>
    </source>
</reference>
<dbReference type="Proteomes" id="UP000661607">
    <property type="component" value="Unassembled WGS sequence"/>
</dbReference>
<sequence length="41" mass="4846">MRTMLTSSYANYYRRMLPKLLAAIEFKCNNTAYRVLVKASR</sequence>
<name>A0ABR9KCT8_9ACTN</name>
<gene>
    <name evidence="1" type="ORF">H4W81_002414</name>
</gene>
<organism evidence="1 2">
    <name type="scientific">Nonomuraea africana</name>
    <dbReference type="NCBI Taxonomy" id="46171"/>
    <lineage>
        <taxon>Bacteria</taxon>
        <taxon>Bacillati</taxon>
        <taxon>Actinomycetota</taxon>
        <taxon>Actinomycetes</taxon>
        <taxon>Streptosporangiales</taxon>
        <taxon>Streptosporangiaceae</taxon>
        <taxon>Nonomuraea</taxon>
    </lineage>
</organism>
<dbReference type="EMBL" id="JADBEF010000001">
    <property type="protein sequence ID" value="MBE1559635.1"/>
    <property type="molecule type" value="Genomic_DNA"/>
</dbReference>